<dbReference type="AlphaFoldDB" id="A0A1H4IDF1"/>
<proteinExistence type="inferred from homology"/>
<comment type="similarity">
    <text evidence="1">Belongs to the UPF0312 family.</text>
</comment>
<dbReference type="RefSeq" id="WP_091304127.1">
    <property type="nucleotide sequence ID" value="NZ_FNSO01000002.1"/>
</dbReference>
<evidence type="ECO:0000313" key="3">
    <source>
        <dbReference type="EMBL" id="SEB32097.1"/>
    </source>
</evidence>
<dbReference type="EMBL" id="FNSO01000002">
    <property type="protein sequence ID" value="SEB32097.1"/>
    <property type="molecule type" value="Genomic_DNA"/>
</dbReference>
<dbReference type="PANTHER" id="PTHR34406:SF1">
    <property type="entry name" value="PROTEIN YCEI"/>
    <property type="match status" value="1"/>
</dbReference>
<name>A0A1H4IDF1_9PSEU</name>
<gene>
    <name evidence="3" type="ORF">SAMN04489727_0393</name>
</gene>
<dbReference type="Proteomes" id="UP000199622">
    <property type="component" value="Unassembled WGS sequence"/>
</dbReference>
<dbReference type="Pfam" id="PF04264">
    <property type="entry name" value="YceI"/>
    <property type="match status" value="1"/>
</dbReference>
<dbReference type="SMART" id="SM00867">
    <property type="entry name" value="YceI"/>
    <property type="match status" value="1"/>
</dbReference>
<dbReference type="STRING" id="208445.SAMN04489727_0393"/>
<accession>A0A1H4IDF1</accession>
<dbReference type="InterPro" id="IPR036761">
    <property type="entry name" value="TTHA0802/YceI-like_sf"/>
</dbReference>
<dbReference type="SUPFAM" id="SSF101874">
    <property type="entry name" value="YceI-like"/>
    <property type="match status" value="1"/>
</dbReference>
<dbReference type="PANTHER" id="PTHR34406">
    <property type="entry name" value="PROTEIN YCEI"/>
    <property type="match status" value="1"/>
</dbReference>
<keyword evidence="4" id="KW-1185">Reference proteome</keyword>
<dbReference type="Gene3D" id="2.40.128.110">
    <property type="entry name" value="Lipid/polyisoprenoid-binding, YceI-like"/>
    <property type="match status" value="1"/>
</dbReference>
<reference evidence="4" key="1">
    <citation type="submission" date="2016-10" db="EMBL/GenBank/DDBJ databases">
        <authorList>
            <person name="Varghese N."/>
            <person name="Submissions S."/>
        </authorList>
    </citation>
    <scope>NUCLEOTIDE SEQUENCE [LARGE SCALE GENOMIC DNA]</scope>
    <source>
        <strain evidence="4">DSM 44544</strain>
    </source>
</reference>
<feature type="domain" description="Lipid/polyisoprenoid-binding YceI-like" evidence="2">
    <location>
        <begin position="13"/>
        <end position="164"/>
    </location>
</feature>
<sequence>MSPHTAPALRAGTWTVRSGRTTAAFEVRNFGVNRVHGTIPVRTGTVQVRDGVVTAVRAELDLGALDTRNERRDVDLRKPNLLDSAAHPDLTFVSGSVRRQDNGWEVTGELRLRGTSCPLTLTVEPVTGTRVRATGTLDRAPLGMRVPRAVIGRYVRIDVEAEFEPPS</sequence>
<organism evidence="3 4">
    <name type="scientific">Amycolatopsis tolypomycina</name>
    <dbReference type="NCBI Taxonomy" id="208445"/>
    <lineage>
        <taxon>Bacteria</taxon>
        <taxon>Bacillati</taxon>
        <taxon>Actinomycetota</taxon>
        <taxon>Actinomycetes</taxon>
        <taxon>Pseudonocardiales</taxon>
        <taxon>Pseudonocardiaceae</taxon>
        <taxon>Amycolatopsis</taxon>
    </lineage>
</organism>
<dbReference type="OrthoDB" id="9811006at2"/>
<dbReference type="InterPro" id="IPR007372">
    <property type="entry name" value="Lipid/polyisoprenoid-bd_YceI"/>
</dbReference>
<protein>
    <submittedName>
        <fullName evidence="3">Polyisoprenoid-binding protein YceI</fullName>
    </submittedName>
</protein>
<evidence type="ECO:0000256" key="1">
    <source>
        <dbReference type="ARBA" id="ARBA00008812"/>
    </source>
</evidence>
<evidence type="ECO:0000259" key="2">
    <source>
        <dbReference type="SMART" id="SM00867"/>
    </source>
</evidence>
<evidence type="ECO:0000313" key="4">
    <source>
        <dbReference type="Proteomes" id="UP000199622"/>
    </source>
</evidence>